<keyword evidence="2" id="KW-1185">Reference proteome</keyword>
<dbReference type="Proteomes" id="UP000294299">
    <property type="component" value="Chromosome NFRAN"/>
</dbReference>
<sequence>MGISIIYTSDDKKFKPFNLYFEPSMSANIVGHRSSVKLVNKDLGIEIYLENNDNEKSVNQKIQDDLELSYKKIVSEYDDSKQIFRTLKKIKGNLEKLNNT</sequence>
<gene>
    <name evidence="1" type="ORF">NFRAN_1713</name>
</gene>
<dbReference type="KEGG" id="nfn:NFRAN_1713"/>
<accession>A0A484IB74</accession>
<reference evidence="1 2" key="1">
    <citation type="submission" date="2019-02" db="EMBL/GenBank/DDBJ databases">
        <authorList>
            <person name="Lehtovirta-Morley E L."/>
        </authorList>
    </citation>
    <scope>NUCLEOTIDE SEQUENCE [LARGE SCALE GENOMIC DNA]</scope>
    <source>
        <strain evidence="1">NFRAN1</strain>
    </source>
</reference>
<dbReference type="EMBL" id="LR216287">
    <property type="protein sequence ID" value="VFJ14035.1"/>
    <property type="molecule type" value="Genomic_DNA"/>
</dbReference>
<evidence type="ECO:0000313" key="1">
    <source>
        <dbReference type="EMBL" id="VFJ14035.1"/>
    </source>
</evidence>
<protein>
    <submittedName>
        <fullName evidence="1">Uncharacterized protein</fullName>
    </submittedName>
</protein>
<name>A0A484IB74_9ARCH</name>
<proteinExistence type="predicted"/>
<dbReference type="AlphaFoldDB" id="A0A484IB74"/>
<organism evidence="1 2">
    <name type="scientific">Candidatus Nitrosocosmicus franklandianus</name>
    <dbReference type="NCBI Taxonomy" id="1798806"/>
    <lineage>
        <taxon>Archaea</taxon>
        <taxon>Nitrososphaerota</taxon>
        <taxon>Nitrososphaeria</taxon>
        <taxon>Nitrososphaerales</taxon>
        <taxon>Nitrososphaeraceae</taxon>
        <taxon>Candidatus Nitrosocosmicus</taxon>
    </lineage>
</organism>
<evidence type="ECO:0000313" key="2">
    <source>
        <dbReference type="Proteomes" id="UP000294299"/>
    </source>
</evidence>